<evidence type="ECO:0000313" key="3">
    <source>
        <dbReference type="Proteomes" id="UP000677054"/>
    </source>
</evidence>
<name>A0A7R9ACK4_9CRUS</name>
<dbReference type="EMBL" id="CAJPEV010003746">
    <property type="protein sequence ID" value="CAG0900466.1"/>
    <property type="molecule type" value="Genomic_DNA"/>
</dbReference>
<dbReference type="AlphaFoldDB" id="A0A7R9ACK4"/>
<proteinExistence type="predicted"/>
<sequence>SSQHLLHALWNVSSFILTESEGSTRALPEWPRRQTSQNVLLDQQSQTIRVLSHLPTFQLNIFHPPSDQTVKDNEDHGIWSGQVDLGHGVQVGKMAYDSIKHSPKDTIFVHDLASCNMGDRHPDGGFCYWKGLPSCEESSLTNPPKPGRRRGSIVPQEEVVVCSERDLEEAGVEGECGGPEVDGAGMA</sequence>
<dbReference type="EMBL" id="LR903263">
    <property type="protein sequence ID" value="CAD7251703.1"/>
    <property type="molecule type" value="Genomic_DNA"/>
</dbReference>
<keyword evidence="3" id="KW-1185">Reference proteome</keyword>
<feature type="non-terminal residue" evidence="2">
    <location>
        <position position="1"/>
    </location>
</feature>
<evidence type="ECO:0000313" key="2">
    <source>
        <dbReference type="EMBL" id="CAD7251703.1"/>
    </source>
</evidence>
<protein>
    <submittedName>
        <fullName evidence="2">Uncharacterized protein</fullName>
    </submittedName>
</protein>
<gene>
    <name evidence="2" type="ORF">DSTB1V02_LOCUS11465</name>
</gene>
<dbReference type="Proteomes" id="UP000677054">
    <property type="component" value="Unassembled WGS sequence"/>
</dbReference>
<feature type="non-terminal residue" evidence="2">
    <location>
        <position position="187"/>
    </location>
</feature>
<feature type="region of interest" description="Disordered" evidence="1">
    <location>
        <begin position="165"/>
        <end position="187"/>
    </location>
</feature>
<reference evidence="2" key="1">
    <citation type="submission" date="2020-11" db="EMBL/GenBank/DDBJ databases">
        <authorList>
            <person name="Tran Van P."/>
        </authorList>
    </citation>
    <scope>NUCLEOTIDE SEQUENCE</scope>
</reference>
<organism evidence="2">
    <name type="scientific">Darwinula stevensoni</name>
    <dbReference type="NCBI Taxonomy" id="69355"/>
    <lineage>
        <taxon>Eukaryota</taxon>
        <taxon>Metazoa</taxon>
        <taxon>Ecdysozoa</taxon>
        <taxon>Arthropoda</taxon>
        <taxon>Crustacea</taxon>
        <taxon>Oligostraca</taxon>
        <taxon>Ostracoda</taxon>
        <taxon>Podocopa</taxon>
        <taxon>Podocopida</taxon>
        <taxon>Darwinulocopina</taxon>
        <taxon>Darwinuloidea</taxon>
        <taxon>Darwinulidae</taxon>
        <taxon>Darwinula</taxon>
    </lineage>
</organism>
<evidence type="ECO:0000256" key="1">
    <source>
        <dbReference type="SAM" id="MobiDB-lite"/>
    </source>
</evidence>
<accession>A0A7R9ACK4</accession>